<gene>
    <name evidence="2" type="ordered locus">DSY3014</name>
</gene>
<reference evidence="2 3" key="1">
    <citation type="journal article" date="2006" name="J. Bacteriol.">
        <title>Complete genome sequence of the dehalorespiring bacterium Desulfitobacterium hafniense Y51 and comparison with Dehalococcoides ethenogenes 195.</title>
        <authorList>
            <person name="Nonaka H."/>
            <person name="Keresztes G."/>
            <person name="Shinoda Y."/>
            <person name="Ikenaga Y."/>
            <person name="Abe M."/>
            <person name="Naito K."/>
            <person name="Inatomi K."/>
            <person name="Furukawa K."/>
            <person name="Inui M."/>
            <person name="Yukawa H."/>
        </authorList>
    </citation>
    <scope>NUCLEOTIDE SEQUENCE [LARGE SCALE GENOMIC DNA]</scope>
    <source>
        <strain evidence="2 3">Y51</strain>
    </source>
</reference>
<sequence length="376" mass="43163">MMKNEFETMVSYLKMSMARVSFEDRAWIRLGIIRNASYIPQWDLLPEYIEPDSFIVLYGAGEYARICAAILDSLGVSVGAFISKNPGEEDVQLSGRSIPVISLADYHKHGGNKVVGVAVSNPVFYGEVMDTLQRENIRPCDVVGYYVIEGYRKLWGALDEELSKLQLLDSMKYLVSYSRFFQHYFDKRILAALTDHEVFLDAGCFDGQIILDFVRHSKGKYRHIYGFEANQAVFEKYQQVFSGLQNATIENIGLWSGDTELQFAVGDESGSSFLTEYYDKSYSMPVTALDNYFSSHKQEDWPTFIKMDLEGADLEALRGAKKIIKAKHPKLALSVYHLTEHFWQIPELIKSYDSSYTFFLRHYSPDDFREFVLYAV</sequence>
<dbReference type="AlphaFoldDB" id="Q24T39"/>
<dbReference type="KEGG" id="dsy:DSY3014"/>
<keyword evidence="3" id="KW-1185">Reference proteome</keyword>
<dbReference type="InterPro" id="IPR029063">
    <property type="entry name" value="SAM-dependent_MTases_sf"/>
</dbReference>
<organism evidence="2 3">
    <name type="scientific">Desulfitobacterium hafniense (strain Y51)</name>
    <dbReference type="NCBI Taxonomy" id="138119"/>
    <lineage>
        <taxon>Bacteria</taxon>
        <taxon>Bacillati</taxon>
        <taxon>Bacillota</taxon>
        <taxon>Clostridia</taxon>
        <taxon>Eubacteriales</taxon>
        <taxon>Desulfitobacteriaceae</taxon>
        <taxon>Desulfitobacterium</taxon>
    </lineage>
</organism>
<dbReference type="eggNOG" id="COG1086">
    <property type="taxonomic scope" value="Bacteria"/>
</dbReference>
<feature type="domain" description="Methyltransferase FkbM" evidence="1">
    <location>
        <begin position="213"/>
        <end position="344"/>
    </location>
</feature>
<evidence type="ECO:0000313" key="2">
    <source>
        <dbReference type="EMBL" id="BAE84803.1"/>
    </source>
</evidence>
<evidence type="ECO:0000313" key="3">
    <source>
        <dbReference type="Proteomes" id="UP000001946"/>
    </source>
</evidence>
<dbReference type="Pfam" id="PF05050">
    <property type="entry name" value="Methyltransf_21"/>
    <property type="match status" value="1"/>
</dbReference>
<dbReference type="EMBL" id="AP008230">
    <property type="protein sequence ID" value="BAE84803.1"/>
    <property type="molecule type" value="Genomic_DNA"/>
</dbReference>
<accession>Q24T39</accession>
<dbReference type="InterPro" id="IPR006342">
    <property type="entry name" value="FkbM_mtfrase"/>
</dbReference>
<proteinExistence type="predicted"/>
<dbReference type="STRING" id="138119.DSY3014"/>
<dbReference type="HOGENOM" id="CLU_048284_0_0_9"/>
<dbReference type="Proteomes" id="UP000001946">
    <property type="component" value="Chromosome"/>
</dbReference>
<protein>
    <recommendedName>
        <fullName evidence="1">Methyltransferase FkbM domain-containing protein</fullName>
    </recommendedName>
</protein>
<dbReference type="Gene3D" id="3.40.50.150">
    <property type="entry name" value="Vaccinia Virus protein VP39"/>
    <property type="match status" value="1"/>
</dbReference>
<dbReference type="NCBIfam" id="TIGR01444">
    <property type="entry name" value="fkbM_fam"/>
    <property type="match status" value="1"/>
</dbReference>
<evidence type="ECO:0000259" key="1">
    <source>
        <dbReference type="Pfam" id="PF05050"/>
    </source>
</evidence>
<name>Q24T39_DESHY</name>
<dbReference type="SUPFAM" id="SSF53335">
    <property type="entry name" value="S-adenosyl-L-methionine-dependent methyltransferases"/>
    <property type="match status" value="1"/>
</dbReference>